<dbReference type="PANTHER" id="PTHR48449">
    <property type="entry name" value="DUF1985 DOMAIN-CONTAINING PROTEIN"/>
    <property type="match status" value="1"/>
</dbReference>
<sequence length="252" mass="29383">MLRKQHKVDDSHYDMPLVYYTEGHSLCFGRPEFALITGLPFGTVNFGLYTSGELKFRNRVFPHKLGLSVTNLDVIGVIEDEETFRKLCDQDSIRLCLILALEVIFMGRLLTCPVDDTLFWLVENLEDWNCFSWDEHIWTHLYDEIKNVIEKHIDEHCFGMKKDRMFGSLSHLKDVIVGGLKIQKLYQEHLLEKSRKRAHSSFRASSSVCTTNIISPKKWLKGEVICELNVRVFKLETIIQVLARERNEEYGI</sequence>
<name>A0ABQ5DS45_9ASTR</name>
<reference evidence="1" key="1">
    <citation type="journal article" date="2022" name="Int. J. Mol. Sci.">
        <title>Draft Genome of Tanacetum Coccineum: Genomic Comparison of Closely Related Tanacetum-Family Plants.</title>
        <authorList>
            <person name="Yamashiro T."/>
            <person name="Shiraishi A."/>
            <person name="Nakayama K."/>
            <person name="Satake H."/>
        </authorList>
    </citation>
    <scope>NUCLEOTIDE SEQUENCE</scope>
</reference>
<dbReference type="Proteomes" id="UP001151760">
    <property type="component" value="Unassembled WGS sequence"/>
</dbReference>
<evidence type="ECO:0000313" key="1">
    <source>
        <dbReference type="EMBL" id="GJT42020.1"/>
    </source>
</evidence>
<organism evidence="1 2">
    <name type="scientific">Tanacetum coccineum</name>
    <dbReference type="NCBI Taxonomy" id="301880"/>
    <lineage>
        <taxon>Eukaryota</taxon>
        <taxon>Viridiplantae</taxon>
        <taxon>Streptophyta</taxon>
        <taxon>Embryophyta</taxon>
        <taxon>Tracheophyta</taxon>
        <taxon>Spermatophyta</taxon>
        <taxon>Magnoliopsida</taxon>
        <taxon>eudicotyledons</taxon>
        <taxon>Gunneridae</taxon>
        <taxon>Pentapetalae</taxon>
        <taxon>asterids</taxon>
        <taxon>campanulids</taxon>
        <taxon>Asterales</taxon>
        <taxon>Asteraceae</taxon>
        <taxon>Asteroideae</taxon>
        <taxon>Anthemideae</taxon>
        <taxon>Anthemidinae</taxon>
        <taxon>Tanacetum</taxon>
    </lineage>
</organism>
<reference evidence="1" key="2">
    <citation type="submission" date="2022-01" db="EMBL/GenBank/DDBJ databases">
        <authorList>
            <person name="Yamashiro T."/>
            <person name="Shiraishi A."/>
            <person name="Satake H."/>
            <person name="Nakayama K."/>
        </authorList>
    </citation>
    <scope>NUCLEOTIDE SEQUENCE</scope>
</reference>
<evidence type="ECO:0000313" key="2">
    <source>
        <dbReference type="Proteomes" id="UP001151760"/>
    </source>
</evidence>
<comment type="caution">
    <text evidence="1">The sequence shown here is derived from an EMBL/GenBank/DDBJ whole genome shotgun (WGS) entry which is preliminary data.</text>
</comment>
<gene>
    <name evidence="1" type="ORF">Tco_0941885</name>
</gene>
<keyword evidence="2" id="KW-1185">Reference proteome</keyword>
<proteinExistence type="predicted"/>
<dbReference type="EMBL" id="BQNB010015610">
    <property type="protein sequence ID" value="GJT42020.1"/>
    <property type="molecule type" value="Genomic_DNA"/>
</dbReference>
<accession>A0ABQ5DS45</accession>
<protein>
    <submittedName>
        <fullName evidence="1">Phospholipase-like protein</fullName>
    </submittedName>
</protein>
<dbReference type="PANTHER" id="PTHR48449:SF1">
    <property type="entry name" value="DUF1985 DOMAIN-CONTAINING PROTEIN"/>
    <property type="match status" value="1"/>
</dbReference>